<reference evidence="1 2" key="1">
    <citation type="submission" date="2018-09" db="EMBL/GenBank/DDBJ databases">
        <title>Evolutionary history of phycoerythrin pigmentation in the water bloom-forming cyanobacterium Microcystis aeruginosa.</title>
        <authorList>
            <person name="Tanabe Y."/>
            <person name="Tanabe Y."/>
            <person name="Yamaguchi H."/>
        </authorList>
    </citation>
    <scope>NUCLEOTIDE SEQUENCE [LARGE SCALE GENOMIC DNA]</scope>
    <source>
        <strain evidence="1 2">NIES-2519</strain>
    </source>
</reference>
<name>A0A5A5RC85_MICAE</name>
<dbReference type="Proteomes" id="UP000323569">
    <property type="component" value="Unassembled WGS sequence"/>
</dbReference>
<organism evidence="1 2">
    <name type="scientific">Microcystis aeruginosa NIES-2519</name>
    <dbReference type="NCBI Taxonomy" id="2303981"/>
    <lineage>
        <taxon>Bacteria</taxon>
        <taxon>Bacillati</taxon>
        <taxon>Cyanobacteriota</taxon>
        <taxon>Cyanophyceae</taxon>
        <taxon>Oscillatoriophycideae</taxon>
        <taxon>Chroococcales</taxon>
        <taxon>Microcystaceae</taxon>
        <taxon>Microcystis</taxon>
    </lineage>
</organism>
<gene>
    <name evidence="1" type="ORF">MiYa_02292</name>
</gene>
<dbReference type="AlphaFoldDB" id="A0A5A5RC85"/>
<protein>
    <submittedName>
        <fullName evidence="1">Uncharacterized protein</fullName>
    </submittedName>
</protein>
<proteinExistence type="predicted"/>
<dbReference type="EMBL" id="BHVO01000035">
    <property type="protein sequence ID" value="GCA70757.1"/>
    <property type="molecule type" value="Genomic_DNA"/>
</dbReference>
<comment type="caution">
    <text evidence="1">The sequence shown here is derived from an EMBL/GenBank/DDBJ whole genome shotgun (WGS) entry which is preliminary data.</text>
</comment>
<evidence type="ECO:0000313" key="1">
    <source>
        <dbReference type="EMBL" id="GCA70757.1"/>
    </source>
</evidence>
<accession>A0A5A5RC85</accession>
<evidence type="ECO:0000313" key="2">
    <source>
        <dbReference type="Proteomes" id="UP000323569"/>
    </source>
</evidence>
<sequence>MMCYAPIAYQLFIFAIADNLSELINETDNFCLLKLV</sequence>